<dbReference type="GO" id="GO:0032259">
    <property type="term" value="P:methylation"/>
    <property type="evidence" value="ECO:0007669"/>
    <property type="project" value="UniProtKB-KW"/>
</dbReference>
<dbReference type="InterPro" id="IPR025714">
    <property type="entry name" value="Methyltranfer_dom"/>
</dbReference>
<evidence type="ECO:0000256" key="2">
    <source>
        <dbReference type="ARBA" id="ARBA00022691"/>
    </source>
</evidence>
<organism evidence="4">
    <name type="scientific">Paenibacillus sp. BIHB 4019</name>
    <dbReference type="NCBI Taxonomy" id="1870819"/>
    <lineage>
        <taxon>Bacteria</taxon>
        <taxon>Bacillati</taxon>
        <taxon>Bacillota</taxon>
        <taxon>Bacilli</taxon>
        <taxon>Bacillales</taxon>
        <taxon>Paenibacillaceae</taxon>
        <taxon>Paenibacillus</taxon>
    </lineage>
</organism>
<dbReference type="GO" id="GO:0030418">
    <property type="term" value="P:nicotianamine biosynthetic process"/>
    <property type="evidence" value="ECO:0007669"/>
    <property type="project" value="InterPro"/>
</dbReference>
<dbReference type="RefSeq" id="WP_099520996.1">
    <property type="nucleotide sequence ID" value="NZ_CP016808.1"/>
</dbReference>
<dbReference type="GO" id="GO:0008168">
    <property type="term" value="F:methyltransferase activity"/>
    <property type="evidence" value="ECO:0007669"/>
    <property type="project" value="UniProtKB-KW"/>
</dbReference>
<dbReference type="PANTHER" id="PTHR32266">
    <property type="entry name" value="NICOTIANAMINE SYNTHASE 3"/>
    <property type="match status" value="1"/>
</dbReference>
<keyword evidence="2" id="KW-0949">S-adenosyl-L-methionine</keyword>
<feature type="domain" description="Methyltransferase" evidence="3">
    <location>
        <begin position="125"/>
        <end position="231"/>
    </location>
</feature>
<dbReference type="GO" id="GO:0030410">
    <property type="term" value="F:nicotianamine synthase activity"/>
    <property type="evidence" value="ECO:0007669"/>
    <property type="project" value="InterPro"/>
</dbReference>
<dbReference type="AlphaFoldDB" id="A0A1B2DQT0"/>
<protein>
    <submittedName>
        <fullName evidence="4">rRNA methyltransferase</fullName>
    </submittedName>
</protein>
<reference evidence="4" key="1">
    <citation type="submission" date="2016-08" db="EMBL/GenBank/DDBJ databases">
        <title>Complete Genome Seqeunce of Paenibacillus sp. BIHB 4019 from tea rhizoplane.</title>
        <authorList>
            <person name="Thakur R."/>
            <person name="Swarnkar M.K."/>
            <person name="Gulati A."/>
        </authorList>
    </citation>
    <scope>NUCLEOTIDE SEQUENCE [LARGE SCALE GENOMIC DNA]</scope>
    <source>
        <strain evidence="4">BIHB4019</strain>
    </source>
</reference>
<evidence type="ECO:0000313" key="4">
    <source>
        <dbReference type="EMBL" id="ANY70050.1"/>
    </source>
</evidence>
<dbReference type="InterPro" id="IPR004298">
    <property type="entry name" value="Nicotian_synth"/>
</dbReference>
<dbReference type="EMBL" id="CP016808">
    <property type="protein sequence ID" value="ANY70050.1"/>
    <property type="molecule type" value="Genomic_DNA"/>
</dbReference>
<dbReference type="Gene3D" id="3.40.50.150">
    <property type="entry name" value="Vaccinia Virus protein VP39"/>
    <property type="match status" value="1"/>
</dbReference>
<sequence length="280" mass="31839">MNQLTTFEQSLTLFLDRFTDLVKRYDGTSHNSSDLERVIDDYSAFILDEGNKASWETFEQQAGNELPLLLADLRKMSSLCVAIMEKYRALKLLDGEVDNTDYFKNIESCIEQEFGSFQVTADSTVLLIGSGSFPMTPLFIAKRTGAQVVGIDIDEEAIELGRKVIHKLGSELNIRLEKAFIEQLDVIKDVTHIIFSSTVSNKYELLEQLYDLTNEQVVVAMRYGDQLKSLFNYPMQAVKEGRWRLVDTILRPDHVFDIALYKRKPLSPSSGGKATFRVEI</sequence>
<name>A0A1B2DQT0_9BACL</name>
<keyword evidence="4" id="KW-0489">Methyltransferase</keyword>
<evidence type="ECO:0000259" key="3">
    <source>
        <dbReference type="Pfam" id="PF13847"/>
    </source>
</evidence>
<accession>A0A1B2DQT0</accession>
<dbReference type="InterPro" id="IPR029063">
    <property type="entry name" value="SAM-dependent_MTases_sf"/>
</dbReference>
<evidence type="ECO:0000256" key="1">
    <source>
        <dbReference type="ARBA" id="ARBA00022679"/>
    </source>
</evidence>
<dbReference type="SUPFAM" id="SSF53335">
    <property type="entry name" value="S-adenosyl-L-methionine-dependent methyltransferases"/>
    <property type="match status" value="1"/>
</dbReference>
<dbReference type="Pfam" id="PF13847">
    <property type="entry name" value="Methyltransf_31"/>
    <property type="match status" value="1"/>
</dbReference>
<dbReference type="PANTHER" id="PTHR32266:SF12">
    <property type="entry name" value="NICOTIANAMINE SYNTHASE 3"/>
    <property type="match status" value="1"/>
</dbReference>
<keyword evidence="1 4" id="KW-0808">Transferase</keyword>
<gene>
    <name evidence="4" type="ORF">BBD42_28780</name>
</gene>
<proteinExistence type="predicted"/>